<evidence type="ECO:0000256" key="4">
    <source>
        <dbReference type="ARBA" id="ARBA00023136"/>
    </source>
</evidence>
<evidence type="ECO:0000313" key="10">
    <source>
        <dbReference type="Proteomes" id="UP000029833"/>
    </source>
</evidence>
<dbReference type="InterPro" id="IPR039421">
    <property type="entry name" value="Type_1_exporter"/>
</dbReference>
<keyword evidence="3 6" id="KW-1133">Transmembrane helix</keyword>
<evidence type="ECO:0000259" key="8">
    <source>
        <dbReference type="PROSITE" id="PS50929"/>
    </source>
</evidence>
<dbReference type="PROSITE" id="PS00211">
    <property type="entry name" value="ABC_TRANSPORTER_1"/>
    <property type="match status" value="1"/>
</dbReference>
<dbReference type="Proteomes" id="UP000029833">
    <property type="component" value="Unassembled WGS sequence"/>
</dbReference>
<dbReference type="InterPro" id="IPR017871">
    <property type="entry name" value="ABC_transporter-like_CS"/>
</dbReference>
<dbReference type="PROSITE" id="PS50929">
    <property type="entry name" value="ABC_TM1F"/>
    <property type="match status" value="1"/>
</dbReference>
<feature type="transmembrane region" description="Helical" evidence="6">
    <location>
        <begin position="287"/>
        <end position="306"/>
    </location>
</feature>
<comment type="subcellular location">
    <subcellularLocation>
        <location evidence="1">Cell membrane</location>
        <topology evidence="1">Multi-pass membrane protein</topology>
    </subcellularLocation>
</comment>
<feature type="compositionally biased region" description="Basic and acidic residues" evidence="5">
    <location>
        <begin position="620"/>
        <end position="632"/>
    </location>
</feature>
<protein>
    <submittedName>
        <fullName evidence="9">ABC transporter permease</fullName>
    </submittedName>
</protein>
<dbReference type="Gene3D" id="1.20.1560.10">
    <property type="entry name" value="ABC transporter type 1, transmembrane domain"/>
    <property type="match status" value="1"/>
</dbReference>
<feature type="transmembrane region" description="Helical" evidence="6">
    <location>
        <begin position="262"/>
        <end position="281"/>
    </location>
</feature>
<accession>A0A0A0B9G1</accession>
<feature type="transmembrane region" description="Helical" evidence="6">
    <location>
        <begin position="172"/>
        <end position="192"/>
    </location>
</feature>
<evidence type="ECO:0000313" key="9">
    <source>
        <dbReference type="EMBL" id="KGM01901.1"/>
    </source>
</evidence>
<dbReference type="AlphaFoldDB" id="A0A0A0B9G1"/>
<dbReference type="PANTHER" id="PTHR43394">
    <property type="entry name" value="ATP-DEPENDENT PERMEASE MDL1, MITOCHONDRIAL"/>
    <property type="match status" value="1"/>
</dbReference>
<dbReference type="Pfam" id="PF00005">
    <property type="entry name" value="ABC_tran"/>
    <property type="match status" value="1"/>
</dbReference>
<comment type="caution">
    <text evidence="9">The sequence shown here is derived from an EMBL/GenBank/DDBJ whole genome shotgun (WGS) entry which is preliminary data.</text>
</comment>
<feature type="domain" description="ABC transporter" evidence="7">
    <location>
        <begin position="345"/>
        <end position="584"/>
    </location>
</feature>
<dbReference type="CDD" id="cd07346">
    <property type="entry name" value="ABC_6TM_exporters"/>
    <property type="match status" value="1"/>
</dbReference>
<sequence length="632" mass="65508">MTVRTLPLPDPGSPPLSSPRALLGWQARRQLPLLLGAVAVGVVGNLAAAAMPYLLGRIIDGGLAAGLSTELWTGCAALAAVGLVQVLGNMWGHRLDVENWLRAAFTTSQLVGHHITRTGDAVTAELPTGEVVSTVASDALRLGEVYAIAARFVGGLVAYVAVGVVLLRTSLVLGLLVLLGLPVVVGVLAFLVKPLQRRQAAQREAAGRLTTLGADTVSGLRILRGIGGEDVFAGRYRAQSQRVRAAGVEVARTQSLLDALQTLLPGLFVAAVVWTGARLAIAGDITAGQLVAFYGFAAFLTQPLWTATEAMRVLTRAVVGSRKILAVLAVPEAGGRPAVAAGTGARGAAAPGTTPDARAELVDEASGLVVRPGDVLALVSADPDETARVATRLGRFGGTDGDAATGAVRWGRTLLDELHLREVRDRIVVAESTPHLFTGVLAEELDVRGTADEPALLRALHVADAADVLDSLPGGLGGQVEEKGRSLSGGQRQRVALARALLTEAEVLVLVEPTSAVDAHTEARIASRLVEARRGRTTVVVTASPLVLDVVDEVALVSGGRVVARGVHRALMDGTDDASRAYRDVVSRSTAEPPAGPAAAPGTVDGTADDLAEELGETLRVTKEDDREAARR</sequence>
<dbReference type="SUPFAM" id="SSF52540">
    <property type="entry name" value="P-loop containing nucleoside triphosphate hydrolases"/>
    <property type="match status" value="1"/>
</dbReference>
<reference evidence="9 10" key="1">
    <citation type="submission" date="2013-10" db="EMBL/GenBank/DDBJ databases">
        <authorList>
            <person name="Wang G."/>
            <person name="Zhuang W."/>
        </authorList>
    </citation>
    <scope>NUCLEOTIDE SEQUENCE [LARGE SCALE GENOMIC DNA]</scope>
    <source>
        <strain evidence="9 10">DSM 20118</strain>
    </source>
</reference>
<dbReference type="Pfam" id="PF00664">
    <property type="entry name" value="ABC_membrane"/>
    <property type="match status" value="1"/>
</dbReference>
<feature type="compositionally biased region" description="Low complexity" evidence="5">
    <location>
        <begin position="590"/>
        <end position="606"/>
    </location>
</feature>
<dbReference type="GO" id="GO:0015421">
    <property type="term" value="F:ABC-type oligopeptide transporter activity"/>
    <property type="evidence" value="ECO:0007669"/>
    <property type="project" value="TreeGrafter"/>
</dbReference>
<feature type="transmembrane region" description="Helical" evidence="6">
    <location>
        <begin position="145"/>
        <end position="166"/>
    </location>
</feature>
<organism evidence="9 10">
    <name type="scientific">Cellulomonas cellasea DSM 20118</name>
    <dbReference type="NCBI Taxonomy" id="1408250"/>
    <lineage>
        <taxon>Bacteria</taxon>
        <taxon>Bacillati</taxon>
        <taxon>Actinomycetota</taxon>
        <taxon>Actinomycetes</taxon>
        <taxon>Micrococcales</taxon>
        <taxon>Cellulomonadaceae</taxon>
        <taxon>Cellulomonas</taxon>
    </lineage>
</organism>
<feature type="transmembrane region" description="Helical" evidence="6">
    <location>
        <begin position="31"/>
        <end position="51"/>
    </location>
</feature>
<dbReference type="PANTHER" id="PTHR43394:SF1">
    <property type="entry name" value="ATP-BINDING CASSETTE SUB-FAMILY B MEMBER 10, MITOCHONDRIAL"/>
    <property type="match status" value="1"/>
</dbReference>
<evidence type="ECO:0000256" key="1">
    <source>
        <dbReference type="ARBA" id="ARBA00004651"/>
    </source>
</evidence>
<dbReference type="STRING" id="1408250.Q760_16680"/>
<evidence type="ECO:0000256" key="5">
    <source>
        <dbReference type="SAM" id="MobiDB-lite"/>
    </source>
</evidence>
<evidence type="ECO:0000256" key="2">
    <source>
        <dbReference type="ARBA" id="ARBA00022692"/>
    </source>
</evidence>
<dbReference type="GO" id="GO:0005886">
    <property type="term" value="C:plasma membrane"/>
    <property type="evidence" value="ECO:0007669"/>
    <property type="project" value="UniProtKB-SubCell"/>
</dbReference>
<dbReference type="PROSITE" id="PS50893">
    <property type="entry name" value="ABC_TRANSPORTER_2"/>
    <property type="match status" value="1"/>
</dbReference>
<dbReference type="InterPro" id="IPR036640">
    <property type="entry name" value="ABC1_TM_sf"/>
</dbReference>
<feature type="domain" description="ABC transmembrane type-1" evidence="8">
    <location>
        <begin position="35"/>
        <end position="316"/>
    </location>
</feature>
<proteinExistence type="predicted"/>
<dbReference type="GO" id="GO:0005524">
    <property type="term" value="F:ATP binding"/>
    <property type="evidence" value="ECO:0007669"/>
    <property type="project" value="InterPro"/>
</dbReference>
<gene>
    <name evidence="9" type="ORF">Q760_16680</name>
</gene>
<dbReference type="EMBL" id="AXNT01000077">
    <property type="protein sequence ID" value="KGM01901.1"/>
    <property type="molecule type" value="Genomic_DNA"/>
</dbReference>
<feature type="transmembrane region" description="Helical" evidence="6">
    <location>
        <begin position="71"/>
        <end position="92"/>
    </location>
</feature>
<dbReference type="InterPro" id="IPR027417">
    <property type="entry name" value="P-loop_NTPase"/>
</dbReference>
<keyword evidence="2 6" id="KW-0812">Transmembrane</keyword>
<feature type="compositionally biased region" description="Acidic residues" evidence="5">
    <location>
        <begin position="607"/>
        <end position="616"/>
    </location>
</feature>
<dbReference type="SUPFAM" id="SSF90123">
    <property type="entry name" value="ABC transporter transmembrane region"/>
    <property type="match status" value="1"/>
</dbReference>
<evidence type="ECO:0000259" key="7">
    <source>
        <dbReference type="PROSITE" id="PS50893"/>
    </source>
</evidence>
<dbReference type="GO" id="GO:0016887">
    <property type="term" value="F:ATP hydrolysis activity"/>
    <property type="evidence" value="ECO:0007669"/>
    <property type="project" value="InterPro"/>
</dbReference>
<keyword evidence="10" id="KW-1185">Reference proteome</keyword>
<keyword evidence="4 6" id="KW-0472">Membrane</keyword>
<dbReference type="InterPro" id="IPR003439">
    <property type="entry name" value="ABC_transporter-like_ATP-bd"/>
</dbReference>
<evidence type="ECO:0000256" key="6">
    <source>
        <dbReference type="SAM" id="Phobius"/>
    </source>
</evidence>
<dbReference type="InterPro" id="IPR011527">
    <property type="entry name" value="ABC1_TM_dom"/>
</dbReference>
<evidence type="ECO:0000256" key="3">
    <source>
        <dbReference type="ARBA" id="ARBA00022989"/>
    </source>
</evidence>
<feature type="region of interest" description="Disordered" evidence="5">
    <location>
        <begin position="588"/>
        <end position="632"/>
    </location>
</feature>
<name>A0A0A0B9G1_9CELL</name>
<dbReference type="Gene3D" id="3.40.50.300">
    <property type="entry name" value="P-loop containing nucleotide triphosphate hydrolases"/>
    <property type="match status" value="1"/>
</dbReference>